<evidence type="ECO:0000313" key="2">
    <source>
        <dbReference type="EMBL" id="KAJ7738539.1"/>
    </source>
</evidence>
<accession>A0AAD7MYI2</accession>
<feature type="region of interest" description="Disordered" evidence="1">
    <location>
        <begin position="358"/>
        <end position="386"/>
    </location>
</feature>
<proteinExistence type="predicted"/>
<dbReference type="Proteomes" id="UP001215280">
    <property type="component" value="Unassembled WGS sequence"/>
</dbReference>
<comment type="caution">
    <text evidence="2">The sequence shown here is derived from an EMBL/GenBank/DDBJ whole genome shotgun (WGS) entry which is preliminary data.</text>
</comment>
<dbReference type="EMBL" id="JARJLG010000137">
    <property type="protein sequence ID" value="KAJ7738539.1"/>
    <property type="molecule type" value="Genomic_DNA"/>
</dbReference>
<dbReference type="AlphaFoldDB" id="A0AAD7MYI2"/>
<name>A0AAD7MYI2_9AGAR</name>
<gene>
    <name evidence="2" type="ORF">DFH07DRAFT_966118</name>
</gene>
<evidence type="ECO:0000256" key="1">
    <source>
        <dbReference type="SAM" id="MobiDB-lite"/>
    </source>
</evidence>
<organism evidence="2 3">
    <name type="scientific">Mycena maculata</name>
    <dbReference type="NCBI Taxonomy" id="230809"/>
    <lineage>
        <taxon>Eukaryota</taxon>
        <taxon>Fungi</taxon>
        <taxon>Dikarya</taxon>
        <taxon>Basidiomycota</taxon>
        <taxon>Agaricomycotina</taxon>
        <taxon>Agaricomycetes</taxon>
        <taxon>Agaricomycetidae</taxon>
        <taxon>Agaricales</taxon>
        <taxon>Marasmiineae</taxon>
        <taxon>Mycenaceae</taxon>
        <taxon>Mycena</taxon>
    </lineage>
</organism>
<reference evidence="2" key="1">
    <citation type="submission" date="2023-03" db="EMBL/GenBank/DDBJ databases">
        <title>Massive genome expansion in bonnet fungi (Mycena s.s.) driven by repeated elements and novel gene families across ecological guilds.</title>
        <authorList>
            <consortium name="Lawrence Berkeley National Laboratory"/>
            <person name="Harder C.B."/>
            <person name="Miyauchi S."/>
            <person name="Viragh M."/>
            <person name="Kuo A."/>
            <person name="Thoen E."/>
            <person name="Andreopoulos B."/>
            <person name="Lu D."/>
            <person name="Skrede I."/>
            <person name="Drula E."/>
            <person name="Henrissat B."/>
            <person name="Morin E."/>
            <person name="Kohler A."/>
            <person name="Barry K."/>
            <person name="LaButti K."/>
            <person name="Morin E."/>
            <person name="Salamov A."/>
            <person name="Lipzen A."/>
            <person name="Mereny Z."/>
            <person name="Hegedus B."/>
            <person name="Baldrian P."/>
            <person name="Stursova M."/>
            <person name="Weitz H."/>
            <person name="Taylor A."/>
            <person name="Grigoriev I.V."/>
            <person name="Nagy L.G."/>
            <person name="Martin F."/>
            <person name="Kauserud H."/>
        </authorList>
    </citation>
    <scope>NUCLEOTIDE SEQUENCE</scope>
    <source>
        <strain evidence="2">CBHHK188m</strain>
    </source>
</reference>
<feature type="compositionally biased region" description="Acidic residues" evidence="1">
    <location>
        <begin position="362"/>
        <end position="386"/>
    </location>
</feature>
<protein>
    <submittedName>
        <fullName evidence="2">Uncharacterized protein</fullName>
    </submittedName>
</protein>
<sequence length="386" mass="44438">MKEKVMSMKDIRVKLAKEELLRSGEGTEIEREDTLSTFIVMGLEIEESQRYLTIDVKARIRTFRKLQRSYMPNLHRFLSGAQRAQWDTETDRDAEAVRLFMPSDIADRTKREKVCAQGLSAVEADLREGECRDTLEALRSGLRTRTMTNRFRLRNCTGQRALTWGQGVLRQLNLRIHKAKSWYRYARNTLLRLRGHGGWEQELQVLKDDDVRALNERALTEEERAQKSVVHDFNDVEEGGVATFGVVALGEGRRTLSWIWYVSKAGEPTEADLVEALRVKWCKAYARMWPTRWLHQGAQRSNSVDPVLDEGLRAYALEQSARELETCEQLRVKWVGLREKARAFLARETAPGMEVIVPLDGTADDDDDEEGTAQEYEDEGDEDLLE</sequence>
<keyword evidence="3" id="KW-1185">Reference proteome</keyword>
<evidence type="ECO:0000313" key="3">
    <source>
        <dbReference type="Proteomes" id="UP001215280"/>
    </source>
</evidence>